<dbReference type="PANTHER" id="PTHR44757:SF2">
    <property type="entry name" value="BIOFILM ARCHITECTURE MAINTENANCE PROTEIN MBAA"/>
    <property type="match status" value="1"/>
</dbReference>
<name>A0A378ASY0_KLEPN</name>
<dbReference type="Gene3D" id="3.30.70.270">
    <property type="match status" value="1"/>
</dbReference>
<dbReference type="AlphaFoldDB" id="A0A378ASY0"/>
<dbReference type="EMBL" id="UGMD01000002">
    <property type="protein sequence ID" value="STV17909.1"/>
    <property type="molecule type" value="Genomic_DNA"/>
</dbReference>
<dbReference type="PANTHER" id="PTHR44757">
    <property type="entry name" value="DIGUANYLATE CYCLASE DGCP"/>
    <property type="match status" value="1"/>
</dbReference>
<dbReference type="InterPro" id="IPR043128">
    <property type="entry name" value="Rev_trsase/Diguanyl_cyclase"/>
</dbReference>
<dbReference type="InterPro" id="IPR029787">
    <property type="entry name" value="Nucleotide_cyclase"/>
</dbReference>
<dbReference type="SUPFAM" id="SSF55073">
    <property type="entry name" value="Nucleotide cyclase"/>
    <property type="match status" value="1"/>
</dbReference>
<dbReference type="InterPro" id="IPR000160">
    <property type="entry name" value="GGDEF_dom"/>
</dbReference>
<organism evidence="2 3">
    <name type="scientific">Klebsiella pneumoniae</name>
    <dbReference type="NCBI Taxonomy" id="573"/>
    <lineage>
        <taxon>Bacteria</taxon>
        <taxon>Pseudomonadati</taxon>
        <taxon>Pseudomonadota</taxon>
        <taxon>Gammaproteobacteria</taxon>
        <taxon>Enterobacterales</taxon>
        <taxon>Enterobacteriaceae</taxon>
        <taxon>Klebsiella/Raoultella group</taxon>
        <taxon>Klebsiella</taxon>
        <taxon>Klebsiella pneumoniae complex</taxon>
    </lineage>
</organism>
<accession>A0A378ASY0</accession>
<dbReference type="PROSITE" id="PS50887">
    <property type="entry name" value="GGDEF"/>
    <property type="match status" value="1"/>
</dbReference>
<evidence type="ECO:0000313" key="3">
    <source>
        <dbReference type="Proteomes" id="UP000255192"/>
    </source>
</evidence>
<proteinExistence type="predicted"/>
<evidence type="ECO:0000259" key="1">
    <source>
        <dbReference type="PROSITE" id="PS50887"/>
    </source>
</evidence>
<dbReference type="InterPro" id="IPR052155">
    <property type="entry name" value="Biofilm_reg_signaling"/>
</dbReference>
<dbReference type="Proteomes" id="UP000255192">
    <property type="component" value="Unassembled WGS sequence"/>
</dbReference>
<evidence type="ECO:0000313" key="2">
    <source>
        <dbReference type="EMBL" id="STV17909.1"/>
    </source>
</evidence>
<feature type="domain" description="GGDEF" evidence="1">
    <location>
        <begin position="1"/>
        <end position="77"/>
    </location>
</feature>
<reference evidence="2 3" key="1">
    <citation type="submission" date="2018-06" db="EMBL/GenBank/DDBJ databases">
        <authorList>
            <consortium name="Pathogen Informatics"/>
            <person name="Doyle S."/>
        </authorList>
    </citation>
    <scope>NUCLEOTIDE SEQUENCE [LARGE SCALE GENOMIC DNA]</scope>
    <source>
        <strain evidence="2 3">NCTC204</strain>
    </source>
</reference>
<dbReference type="Pfam" id="PF00990">
    <property type="entry name" value="GGDEF"/>
    <property type="match status" value="1"/>
</dbReference>
<protein>
    <submittedName>
        <fullName evidence="2">Diguanylate cyclase/cyclic diguanylate phosphodiesterase</fullName>
    </submittedName>
</protein>
<gene>
    <name evidence="2" type="ORF">NCTC204_04404</name>
</gene>
<sequence length="151" mass="17469">MLSYDLTEEMALERANVIREKISQPYQIYDAQINIDACIGIVISDGESRTDYLYKCADLALYEAKKEGSGHVQIFRPGMLQRLQENKSFEDDLLQALSLLSADRRYRHARKSTAMKRWFVGSIRCAAPCRRRCLFRWQRKSVLLMPLANGC</sequence>